<dbReference type="InterPro" id="IPR057229">
    <property type="entry name" value="DUF7907"/>
</dbReference>
<evidence type="ECO:0000259" key="2">
    <source>
        <dbReference type="Pfam" id="PF25484"/>
    </source>
</evidence>
<keyword evidence="1" id="KW-0732">Signal</keyword>
<feature type="domain" description="DUF7907" evidence="2">
    <location>
        <begin position="25"/>
        <end position="200"/>
    </location>
</feature>
<dbReference type="GeneID" id="96003962"/>
<dbReference type="Pfam" id="PF25484">
    <property type="entry name" value="DUF7907"/>
    <property type="match status" value="1"/>
</dbReference>
<accession>A0AB34KUT1</accession>
<keyword evidence="4" id="KW-1185">Reference proteome</keyword>
<organism evidence="3 4">
    <name type="scientific">Cladosporium halotolerans</name>
    <dbReference type="NCBI Taxonomy" id="1052096"/>
    <lineage>
        <taxon>Eukaryota</taxon>
        <taxon>Fungi</taxon>
        <taxon>Dikarya</taxon>
        <taxon>Ascomycota</taxon>
        <taxon>Pezizomycotina</taxon>
        <taxon>Dothideomycetes</taxon>
        <taxon>Dothideomycetidae</taxon>
        <taxon>Cladosporiales</taxon>
        <taxon>Cladosporiaceae</taxon>
        <taxon>Cladosporium</taxon>
    </lineage>
</organism>
<evidence type="ECO:0000313" key="4">
    <source>
        <dbReference type="Proteomes" id="UP000803884"/>
    </source>
</evidence>
<proteinExistence type="predicted"/>
<dbReference type="EMBL" id="JAAQHG020000006">
    <property type="protein sequence ID" value="KAL1588794.1"/>
    <property type="molecule type" value="Genomic_DNA"/>
</dbReference>
<dbReference type="RefSeq" id="XP_069231899.1">
    <property type="nucleotide sequence ID" value="XM_069371124.1"/>
</dbReference>
<dbReference type="Proteomes" id="UP000803884">
    <property type="component" value="Unassembled WGS sequence"/>
</dbReference>
<gene>
    <name evidence="3" type="ORF">WHR41_02518</name>
</gene>
<protein>
    <recommendedName>
        <fullName evidence="2">DUF7907 domain-containing protein</fullName>
    </recommendedName>
</protein>
<evidence type="ECO:0000256" key="1">
    <source>
        <dbReference type="SAM" id="SignalP"/>
    </source>
</evidence>
<dbReference type="AlphaFoldDB" id="A0AB34KUT1"/>
<comment type="caution">
    <text evidence="3">The sequence shown here is derived from an EMBL/GenBank/DDBJ whole genome shotgun (WGS) entry which is preliminary data.</text>
</comment>
<name>A0AB34KUT1_9PEZI</name>
<sequence>MKTTVFAAIGALATTATAQFYNVSSKPFNLVLKSDNQTLDDAALYACHEGAAIEGLCLGSKNLTDASVFTFNTSSFSEPTNSSIGDPGIISWNLQTTELLVPSSLTLQNNPTTNVGIPLLYTGDDEAQLVAFDEDDQLNIQGTLDDTVSPLNFSTLTKAYYRWYICDTYWGYAYTTLAWVYGNGEPQNPSCQGVNVTRVYT</sequence>
<feature type="chain" id="PRO_5044243159" description="DUF7907 domain-containing protein" evidence="1">
    <location>
        <begin position="19"/>
        <end position="201"/>
    </location>
</feature>
<feature type="signal peptide" evidence="1">
    <location>
        <begin position="1"/>
        <end position="18"/>
    </location>
</feature>
<reference evidence="3 4" key="1">
    <citation type="journal article" date="2020" name="Microbiol. Resour. Announc.">
        <title>Draft Genome Sequence of a Cladosporium Species Isolated from the Mesophotic Ascidian Didemnum maculosum.</title>
        <authorList>
            <person name="Gioti A."/>
            <person name="Siaperas R."/>
            <person name="Nikolaivits E."/>
            <person name="Le Goff G."/>
            <person name="Ouazzani J."/>
            <person name="Kotoulas G."/>
            <person name="Topakas E."/>
        </authorList>
    </citation>
    <scope>NUCLEOTIDE SEQUENCE [LARGE SCALE GENOMIC DNA]</scope>
    <source>
        <strain evidence="3 4">TM138-S3</strain>
    </source>
</reference>
<evidence type="ECO:0000313" key="3">
    <source>
        <dbReference type="EMBL" id="KAL1588794.1"/>
    </source>
</evidence>